<evidence type="ECO:0000313" key="4">
    <source>
        <dbReference type="Proteomes" id="UP000182229"/>
    </source>
</evidence>
<name>A0A1L9BF94_9BACT</name>
<dbReference type="OrthoDB" id="5524759at2"/>
<proteinExistence type="predicted"/>
<evidence type="ECO:0000259" key="2">
    <source>
        <dbReference type="Pfam" id="PF14238"/>
    </source>
</evidence>
<dbReference type="Pfam" id="PF14238">
    <property type="entry name" value="DUF4340"/>
    <property type="match status" value="2"/>
</dbReference>
<dbReference type="AlphaFoldDB" id="A0A1L9BF94"/>
<keyword evidence="4" id="KW-1185">Reference proteome</keyword>
<feature type="domain" description="DUF4340" evidence="2">
    <location>
        <begin position="287"/>
        <end position="386"/>
    </location>
</feature>
<reference evidence="4" key="1">
    <citation type="submission" date="2016-11" db="EMBL/GenBank/DDBJ databases">
        <authorList>
            <person name="Shukria A."/>
            <person name="Stevens D.C."/>
        </authorList>
    </citation>
    <scope>NUCLEOTIDE SEQUENCE [LARGE SCALE GENOMIC DNA]</scope>
    <source>
        <strain evidence="4">Cbfe23</strain>
    </source>
</reference>
<dbReference type="RefSeq" id="WP_071897325.1">
    <property type="nucleotide sequence ID" value="NZ_MPIN01000002.1"/>
</dbReference>
<dbReference type="STRING" id="83449.BON30_08160"/>
<protein>
    <recommendedName>
        <fullName evidence="2">DUF4340 domain-containing protein</fullName>
    </recommendedName>
</protein>
<dbReference type="Proteomes" id="UP000182229">
    <property type="component" value="Unassembled WGS sequence"/>
</dbReference>
<dbReference type="EMBL" id="MPIN01000002">
    <property type="protein sequence ID" value="OJH40886.1"/>
    <property type="molecule type" value="Genomic_DNA"/>
</dbReference>
<accession>A0A1L9BF94</accession>
<reference evidence="3 4" key="2">
    <citation type="submission" date="2016-12" db="EMBL/GenBank/DDBJ databases">
        <title>Draft Genome Sequence of Cystobacter ferrugineus Strain Cbfe23.</title>
        <authorList>
            <person name="Akbar S."/>
            <person name="Dowd S.E."/>
            <person name="Stevens D.C."/>
        </authorList>
    </citation>
    <scope>NUCLEOTIDE SEQUENCE [LARGE SCALE GENOMIC DNA]</scope>
    <source>
        <strain evidence="3 4">Cbfe23</strain>
    </source>
</reference>
<evidence type="ECO:0000256" key="1">
    <source>
        <dbReference type="SAM" id="MobiDB-lite"/>
    </source>
</evidence>
<feature type="region of interest" description="Disordered" evidence="1">
    <location>
        <begin position="459"/>
        <end position="478"/>
    </location>
</feature>
<comment type="caution">
    <text evidence="3">The sequence shown here is derived from an EMBL/GenBank/DDBJ whole genome shotgun (WGS) entry which is preliminary data.</text>
</comment>
<evidence type="ECO:0000313" key="3">
    <source>
        <dbReference type="EMBL" id="OJH40886.1"/>
    </source>
</evidence>
<sequence>MNKTTIIVLGIFAALLVAVLATREDHVSVGVRKLELPQVDKDKVSSIELSGARSARLEKEGEVWRVVDPAKPEQKYAADESLVTSALDALGELRHPDFVTDRVETHAEYELDDAKGLELKVVQSGAPAIELVLGKSAKSGGAYVREAGKNEVFVARGRLDWTVRKDVKGWRKRSLLSLEPEDITQLTLRSKDGEVLTLNAGARPGEWSVAEGTTLPPNFRLDPGLADQVARQLSSLSAQDFLEGEAAADPATGLGGAHDTVEAKLKDGKTIAVHLAPAGKDGAMVAARIDGDSQVYQLAAYSADALRKRLTDLRDLRLFHFEQPKVTRFKIQAGSATVQAAREGSEWKVIEPKTLPAGFEFDSSQVESLVSWLGSLRATRVVDGTPSEAQMGVNTPAALVEISVEASPPQTVRLGKEAPGSAAGVKEFYARGSIDPLVYALPEYVKTRLAQGLQLFKKPEMPRGGPSQIGGLEQLPPEVRQQLEAQLRARQMQ</sequence>
<gene>
    <name evidence="3" type="ORF">BON30_08160</name>
</gene>
<dbReference type="InterPro" id="IPR025641">
    <property type="entry name" value="DUF4340"/>
</dbReference>
<feature type="domain" description="DUF4340" evidence="2">
    <location>
        <begin position="73"/>
        <end position="250"/>
    </location>
</feature>
<organism evidence="3 4">
    <name type="scientific">Cystobacter ferrugineus</name>
    <dbReference type="NCBI Taxonomy" id="83449"/>
    <lineage>
        <taxon>Bacteria</taxon>
        <taxon>Pseudomonadati</taxon>
        <taxon>Myxococcota</taxon>
        <taxon>Myxococcia</taxon>
        <taxon>Myxococcales</taxon>
        <taxon>Cystobacterineae</taxon>
        <taxon>Archangiaceae</taxon>
        <taxon>Cystobacter</taxon>
    </lineage>
</organism>